<dbReference type="EMBL" id="GBRH01203133">
    <property type="protein sequence ID" value="JAD94762.1"/>
    <property type="molecule type" value="Transcribed_RNA"/>
</dbReference>
<proteinExistence type="predicted"/>
<reference evidence="1" key="1">
    <citation type="submission" date="2014-09" db="EMBL/GenBank/DDBJ databases">
        <authorList>
            <person name="Magalhaes I.L.F."/>
            <person name="Oliveira U."/>
            <person name="Santos F.R."/>
            <person name="Vidigal T.H.D.A."/>
            <person name="Brescovit A.D."/>
            <person name="Santos A.J."/>
        </authorList>
    </citation>
    <scope>NUCLEOTIDE SEQUENCE</scope>
    <source>
        <tissue evidence="1">Shoot tissue taken approximately 20 cm above the soil surface</tissue>
    </source>
</reference>
<sequence>MQTTSKQRTDLSSNVTYSCLGNTAAPQETVLGFNTLGTHIVHLTKRHKRYRYFRDETLHGGHQMQRTTLDSSSSN</sequence>
<accession>A0A0A9EFF2</accession>
<dbReference type="AlphaFoldDB" id="A0A0A9EFF2"/>
<organism evidence="1">
    <name type="scientific">Arundo donax</name>
    <name type="common">Giant reed</name>
    <name type="synonym">Donax arundinaceus</name>
    <dbReference type="NCBI Taxonomy" id="35708"/>
    <lineage>
        <taxon>Eukaryota</taxon>
        <taxon>Viridiplantae</taxon>
        <taxon>Streptophyta</taxon>
        <taxon>Embryophyta</taxon>
        <taxon>Tracheophyta</taxon>
        <taxon>Spermatophyta</taxon>
        <taxon>Magnoliopsida</taxon>
        <taxon>Liliopsida</taxon>
        <taxon>Poales</taxon>
        <taxon>Poaceae</taxon>
        <taxon>PACMAD clade</taxon>
        <taxon>Arundinoideae</taxon>
        <taxon>Arundineae</taxon>
        <taxon>Arundo</taxon>
    </lineage>
</organism>
<protein>
    <submittedName>
        <fullName evidence="1">Uncharacterized protein</fullName>
    </submittedName>
</protein>
<reference evidence="1" key="2">
    <citation type="journal article" date="2015" name="Data Brief">
        <title>Shoot transcriptome of the giant reed, Arundo donax.</title>
        <authorList>
            <person name="Barrero R.A."/>
            <person name="Guerrero F.D."/>
            <person name="Moolhuijzen P."/>
            <person name="Goolsby J.A."/>
            <person name="Tidwell J."/>
            <person name="Bellgard S.E."/>
            <person name="Bellgard M.I."/>
        </authorList>
    </citation>
    <scope>NUCLEOTIDE SEQUENCE</scope>
    <source>
        <tissue evidence="1">Shoot tissue taken approximately 20 cm above the soil surface</tissue>
    </source>
</reference>
<name>A0A0A9EFF2_ARUDO</name>
<evidence type="ECO:0000313" key="1">
    <source>
        <dbReference type="EMBL" id="JAD94762.1"/>
    </source>
</evidence>